<keyword evidence="6" id="KW-1133">Transmembrane helix</keyword>
<gene>
    <name evidence="9" type="ORF">NOO_LOCUS10842</name>
</gene>
<sequence length="297" mass="33993">GIEQCRLACGGHGFSLASALPEIYSFAVAGCTYEGENIVMLLQVARFLMKTVKEIRSSSARLAAIAKYLLDDRKYKSNFRVWHMVKYEDLIEDFEQVTRNQVTLQDCIMLTERVADGNVSIEEFRNKLLNPNYFSSCERSIYVLGVSLATWNLIYLIAIPFLSAECIIREKNLKIYSTFDYLQQLQKDNHSPEEAWNCASVELCQASRDDYMSDEQMKNIKCGIYEILGKLRPDAVAIVDSFDFSDRELHSVLGRRDGNVYAAMLEWAKHSELNKTEVLSTFEKYLGPMMKCGRSKI</sequence>
<name>A0A182ERS4_ONCOC</name>
<feature type="domain" description="Acyl-CoA oxidase C-terminal" evidence="7">
    <location>
        <begin position="208"/>
        <end position="291"/>
    </location>
</feature>
<evidence type="ECO:0000256" key="2">
    <source>
        <dbReference type="ARBA" id="ARBA00006288"/>
    </source>
</evidence>
<evidence type="ECO:0000313" key="9">
    <source>
        <dbReference type="EMBL" id="VDM94569.1"/>
    </source>
</evidence>
<keyword evidence="5" id="KW-0560">Oxidoreductase</keyword>
<keyword evidence="6" id="KW-0812">Transmembrane</keyword>
<dbReference type="STRING" id="42157.A0A182ERS4"/>
<dbReference type="PANTHER" id="PTHR10909:SF351">
    <property type="entry name" value="ACYL-COENZYME A OXIDASE"/>
    <property type="match status" value="1"/>
</dbReference>
<dbReference type="GO" id="GO:0005777">
    <property type="term" value="C:peroxisome"/>
    <property type="evidence" value="ECO:0007669"/>
    <property type="project" value="InterPro"/>
</dbReference>
<comment type="cofactor">
    <cofactor evidence="1">
        <name>FAD</name>
        <dbReference type="ChEBI" id="CHEBI:57692"/>
    </cofactor>
</comment>
<dbReference type="Proteomes" id="UP000271087">
    <property type="component" value="Unassembled WGS sequence"/>
</dbReference>
<feature type="transmembrane region" description="Helical" evidence="6">
    <location>
        <begin position="141"/>
        <end position="164"/>
    </location>
</feature>
<dbReference type="AlphaFoldDB" id="A0A182ERS4"/>
<keyword evidence="4" id="KW-0274">FAD</keyword>
<dbReference type="GO" id="GO:0003997">
    <property type="term" value="F:acyl-CoA oxidase activity"/>
    <property type="evidence" value="ECO:0007669"/>
    <property type="project" value="InterPro"/>
</dbReference>
<proteinExistence type="inferred from homology"/>
<evidence type="ECO:0000256" key="4">
    <source>
        <dbReference type="ARBA" id="ARBA00022827"/>
    </source>
</evidence>
<evidence type="ECO:0000256" key="1">
    <source>
        <dbReference type="ARBA" id="ARBA00001974"/>
    </source>
</evidence>
<dbReference type="Pfam" id="PF01756">
    <property type="entry name" value="ACOX"/>
    <property type="match status" value="1"/>
</dbReference>
<evidence type="ECO:0000313" key="11">
    <source>
        <dbReference type="WBParaSite" id="nOo.2.0.1.t10842-RA"/>
    </source>
</evidence>
<reference evidence="9 10" key="2">
    <citation type="submission" date="2018-08" db="EMBL/GenBank/DDBJ databases">
        <authorList>
            <person name="Laetsch R D."/>
            <person name="Stevens L."/>
            <person name="Kumar S."/>
            <person name="Blaxter L. M."/>
        </authorList>
    </citation>
    <scope>NUCLEOTIDE SEQUENCE [LARGE SCALE GENOMIC DNA]</scope>
</reference>
<accession>A0A182ERS4</accession>
<evidence type="ECO:0000259" key="7">
    <source>
        <dbReference type="Pfam" id="PF01756"/>
    </source>
</evidence>
<keyword evidence="6" id="KW-0472">Membrane</keyword>
<dbReference type="GO" id="GO:0033540">
    <property type="term" value="P:fatty acid beta-oxidation using acyl-CoA oxidase"/>
    <property type="evidence" value="ECO:0007669"/>
    <property type="project" value="TreeGrafter"/>
</dbReference>
<protein>
    <submittedName>
        <fullName evidence="11">ACOX domain-containing protein</fullName>
    </submittedName>
</protein>
<dbReference type="SUPFAM" id="SSF47203">
    <property type="entry name" value="Acyl-CoA dehydrogenase C-terminal domain-like"/>
    <property type="match status" value="2"/>
</dbReference>
<dbReference type="Gene3D" id="1.20.140.10">
    <property type="entry name" value="Butyryl-CoA Dehydrogenase, subunit A, domain 3"/>
    <property type="match status" value="2"/>
</dbReference>
<evidence type="ECO:0000259" key="8">
    <source>
        <dbReference type="Pfam" id="PF22924"/>
    </source>
</evidence>
<dbReference type="InterPro" id="IPR036250">
    <property type="entry name" value="AcylCo_DH-like_C"/>
</dbReference>
<dbReference type="InterPro" id="IPR002655">
    <property type="entry name" value="Acyl-CoA_oxidase_C"/>
</dbReference>
<dbReference type="Pfam" id="PF22924">
    <property type="entry name" value="ACOX_C_alpha1"/>
    <property type="match status" value="1"/>
</dbReference>
<comment type="similarity">
    <text evidence="2">Belongs to the acyl-CoA oxidase family.</text>
</comment>
<keyword evidence="10" id="KW-1185">Reference proteome</keyword>
<dbReference type="InterPro" id="IPR012258">
    <property type="entry name" value="Acyl-CoA_oxidase"/>
</dbReference>
<dbReference type="GO" id="GO:0055088">
    <property type="term" value="P:lipid homeostasis"/>
    <property type="evidence" value="ECO:0007669"/>
    <property type="project" value="TreeGrafter"/>
</dbReference>
<dbReference type="PANTHER" id="PTHR10909">
    <property type="entry name" value="ELECTRON TRANSPORT OXIDOREDUCTASE"/>
    <property type="match status" value="1"/>
</dbReference>
<evidence type="ECO:0000256" key="6">
    <source>
        <dbReference type="SAM" id="Phobius"/>
    </source>
</evidence>
<reference evidence="11" key="1">
    <citation type="submission" date="2016-06" db="UniProtKB">
        <authorList>
            <consortium name="WormBaseParasite"/>
        </authorList>
    </citation>
    <scope>IDENTIFICATION</scope>
</reference>
<dbReference type="WBParaSite" id="nOo.2.0.1.t10842-RA">
    <property type="protein sequence ID" value="nOo.2.0.1.t10842-RA"/>
    <property type="gene ID" value="nOo.2.0.1.g10842"/>
</dbReference>
<dbReference type="InterPro" id="IPR055060">
    <property type="entry name" value="ACOX_C_alpha1"/>
</dbReference>
<keyword evidence="3" id="KW-0285">Flavoprotein</keyword>
<feature type="domain" description="Acyl-CoA oxidase C-alpha1" evidence="8">
    <location>
        <begin position="1"/>
        <end position="49"/>
    </location>
</feature>
<evidence type="ECO:0000313" key="10">
    <source>
        <dbReference type="Proteomes" id="UP000271087"/>
    </source>
</evidence>
<dbReference type="EMBL" id="UYRW01006706">
    <property type="protein sequence ID" value="VDM94569.1"/>
    <property type="molecule type" value="Genomic_DNA"/>
</dbReference>
<evidence type="ECO:0000256" key="5">
    <source>
        <dbReference type="ARBA" id="ARBA00023002"/>
    </source>
</evidence>
<dbReference type="OrthoDB" id="538336at2759"/>
<evidence type="ECO:0000256" key="3">
    <source>
        <dbReference type="ARBA" id="ARBA00022630"/>
    </source>
</evidence>
<organism evidence="11">
    <name type="scientific">Onchocerca ochengi</name>
    <name type="common">Filarial nematode worm</name>
    <dbReference type="NCBI Taxonomy" id="42157"/>
    <lineage>
        <taxon>Eukaryota</taxon>
        <taxon>Metazoa</taxon>
        <taxon>Ecdysozoa</taxon>
        <taxon>Nematoda</taxon>
        <taxon>Chromadorea</taxon>
        <taxon>Rhabditida</taxon>
        <taxon>Spirurina</taxon>
        <taxon>Spiruromorpha</taxon>
        <taxon>Filarioidea</taxon>
        <taxon>Onchocercidae</taxon>
        <taxon>Onchocerca</taxon>
    </lineage>
</organism>
<dbReference type="GO" id="GO:0071949">
    <property type="term" value="F:FAD binding"/>
    <property type="evidence" value="ECO:0007669"/>
    <property type="project" value="InterPro"/>
</dbReference>
<dbReference type="GO" id="GO:0005504">
    <property type="term" value="F:fatty acid binding"/>
    <property type="evidence" value="ECO:0007669"/>
    <property type="project" value="TreeGrafter"/>
</dbReference>